<evidence type="ECO:0000313" key="6">
    <source>
        <dbReference type="Proteomes" id="UP000251314"/>
    </source>
</evidence>
<keyword evidence="3" id="KW-0964">Secreted</keyword>
<dbReference type="Proteomes" id="UP000251314">
    <property type="component" value="Unassembled WGS sequence"/>
</dbReference>
<reference evidence="5 6" key="1">
    <citation type="submission" date="2018-01" db="EMBL/GenBank/DDBJ databases">
        <title>Draft genome of the strawberry crown rot pathogen Phytophthora cactorum.</title>
        <authorList>
            <person name="Armitage A.D."/>
            <person name="Lysoe E."/>
            <person name="Nellist C.F."/>
            <person name="Harrison R.J."/>
            <person name="Brurberg M.B."/>
        </authorList>
    </citation>
    <scope>NUCLEOTIDE SEQUENCE [LARGE SCALE GENOMIC DNA]</scope>
    <source>
        <strain evidence="5 6">10300</strain>
    </source>
</reference>
<comment type="subcellular location">
    <subcellularLocation>
        <location evidence="1">Secreted</location>
    </subcellularLocation>
</comment>
<dbReference type="PIRSF" id="PIRSF029958">
    <property type="entry name" value="Necrosis-inducing_protein"/>
    <property type="match status" value="1"/>
</dbReference>
<protein>
    <recommendedName>
        <fullName evidence="7">Necrosis inducing protein</fullName>
    </recommendedName>
</protein>
<organism evidence="5 6">
    <name type="scientific">Phytophthora cactorum</name>
    <dbReference type="NCBI Taxonomy" id="29920"/>
    <lineage>
        <taxon>Eukaryota</taxon>
        <taxon>Sar</taxon>
        <taxon>Stramenopiles</taxon>
        <taxon>Oomycota</taxon>
        <taxon>Peronosporomycetes</taxon>
        <taxon>Peronosporales</taxon>
        <taxon>Peronosporaceae</taxon>
        <taxon>Phytophthora</taxon>
    </lineage>
</organism>
<keyword evidence="4" id="KW-0843">Virulence</keyword>
<evidence type="ECO:0000256" key="2">
    <source>
        <dbReference type="ARBA" id="ARBA00009520"/>
    </source>
</evidence>
<evidence type="ECO:0000313" key="5">
    <source>
        <dbReference type="EMBL" id="RAW23043.1"/>
    </source>
</evidence>
<sequence>MPSVSAVQADGAVSGGLNYSGKPRGGCKGSKLGSQIYARSTWHRGIWAIMYAWYLPKGYERVDARSAVGGHRHFWGHATVWIDNPALENAQILGASMSGQGTYNILAPVEPKFLEGSSLKLNFDAFVLDFAQGRQGLSCVEETGESQDLITWGQLTEEARNTLNTYEFYPYVGEMGIVPLKDEVFNGLLNATWPFSSASA</sequence>
<dbReference type="PANTHER" id="PTHR33657:SF8">
    <property type="entry name" value="DOMAIN PROTEIN, PUTATIVE (AFU_ORTHOLOGUE AFUA_5G00600)-RELATED"/>
    <property type="match status" value="1"/>
</dbReference>
<dbReference type="OrthoDB" id="90242at2759"/>
<dbReference type="Pfam" id="PF05630">
    <property type="entry name" value="NPP1"/>
    <property type="match status" value="1"/>
</dbReference>
<evidence type="ECO:0000256" key="1">
    <source>
        <dbReference type="ARBA" id="ARBA00004613"/>
    </source>
</evidence>
<dbReference type="EMBL" id="MJFZ01001147">
    <property type="protein sequence ID" value="RAW23043.1"/>
    <property type="molecule type" value="Genomic_DNA"/>
</dbReference>
<name>A0A329REB3_9STRA</name>
<evidence type="ECO:0000256" key="4">
    <source>
        <dbReference type="ARBA" id="ARBA00023026"/>
    </source>
</evidence>
<comment type="similarity">
    <text evidence="2">Belongs to the Necrosis inducing protein (NPP1) family.</text>
</comment>
<dbReference type="AlphaFoldDB" id="A0A329REB3"/>
<accession>A0A329REB3</accession>
<dbReference type="InterPro" id="IPR008701">
    <property type="entry name" value="NPP1"/>
</dbReference>
<dbReference type="GO" id="GO:0005576">
    <property type="term" value="C:extracellular region"/>
    <property type="evidence" value="ECO:0007669"/>
    <property type="project" value="UniProtKB-SubCell"/>
</dbReference>
<evidence type="ECO:0008006" key="7">
    <source>
        <dbReference type="Google" id="ProtNLM"/>
    </source>
</evidence>
<keyword evidence="6" id="KW-1185">Reference proteome</keyword>
<dbReference type="STRING" id="29920.A0A329REB3"/>
<evidence type="ECO:0000256" key="3">
    <source>
        <dbReference type="ARBA" id="ARBA00022525"/>
    </source>
</evidence>
<dbReference type="PANTHER" id="PTHR33657">
    <property type="entry name" value="DOMAIN PROTEIN, PUTATIVE (AFU_ORTHOLOGUE AFUA_5G00600)-RELATED"/>
    <property type="match status" value="1"/>
</dbReference>
<comment type="caution">
    <text evidence="5">The sequence shown here is derived from an EMBL/GenBank/DDBJ whole genome shotgun (WGS) entry which is preliminary data.</text>
</comment>
<gene>
    <name evidence="5" type="ORF">PC110_g20521</name>
</gene>
<dbReference type="VEuPathDB" id="FungiDB:PC110_g20521"/>
<proteinExistence type="inferred from homology"/>